<reference evidence="3" key="1">
    <citation type="journal article" date="2019" name="Int. J. Syst. Evol. Microbiol.">
        <title>The Global Catalogue of Microorganisms (GCM) 10K type strain sequencing project: providing services to taxonomists for standard genome sequencing and annotation.</title>
        <authorList>
            <consortium name="The Broad Institute Genomics Platform"/>
            <consortium name="The Broad Institute Genome Sequencing Center for Infectious Disease"/>
            <person name="Wu L."/>
            <person name="Ma J."/>
        </authorList>
    </citation>
    <scope>NUCLEOTIDE SEQUENCE [LARGE SCALE GENOMIC DNA]</scope>
    <source>
        <strain evidence="3">JCM 16548</strain>
    </source>
</reference>
<dbReference type="InterPro" id="IPR027417">
    <property type="entry name" value="P-loop_NTPase"/>
</dbReference>
<sequence length="211" mass="22152">MAAELVDRVGPGRRVVAVDGRGGAGKSTLAGRLAAALPDAAVVGADDIAWNHSIFGWSDALVDGVLRPYRAGAAVSYRPPGWVRHGRDGAVEVADTVRLLIVEGVGASRTELIDWLDASIWVQSDFAEAERRGIARDIASGVNGDAEATTAFWHTWMAEELPFFEADRPWERADLILAGTSTASLPAGTVTVGRPPRGSGPPTAASEEAGR</sequence>
<proteinExistence type="predicted"/>
<organism evidence="2 3">
    <name type="scientific">Microlunatus aurantiacus</name>
    <dbReference type="NCBI Taxonomy" id="446786"/>
    <lineage>
        <taxon>Bacteria</taxon>
        <taxon>Bacillati</taxon>
        <taxon>Actinomycetota</taxon>
        <taxon>Actinomycetes</taxon>
        <taxon>Propionibacteriales</taxon>
        <taxon>Propionibacteriaceae</taxon>
        <taxon>Microlunatus</taxon>
    </lineage>
</organism>
<dbReference type="Gene3D" id="3.40.50.300">
    <property type="entry name" value="P-loop containing nucleotide triphosphate hydrolases"/>
    <property type="match status" value="1"/>
</dbReference>
<name>A0ABP7D8J8_9ACTN</name>
<accession>A0ABP7D8J8</accession>
<feature type="region of interest" description="Disordered" evidence="1">
    <location>
        <begin position="185"/>
        <end position="211"/>
    </location>
</feature>
<dbReference type="SUPFAM" id="SSF52540">
    <property type="entry name" value="P-loop containing nucleoside triphosphate hydrolases"/>
    <property type="match status" value="1"/>
</dbReference>
<dbReference type="EMBL" id="BAAAYX010000004">
    <property type="protein sequence ID" value="GAA3700719.1"/>
    <property type="molecule type" value="Genomic_DNA"/>
</dbReference>
<evidence type="ECO:0000256" key="1">
    <source>
        <dbReference type="SAM" id="MobiDB-lite"/>
    </source>
</evidence>
<keyword evidence="3" id="KW-1185">Reference proteome</keyword>
<dbReference type="Proteomes" id="UP001500051">
    <property type="component" value="Unassembled WGS sequence"/>
</dbReference>
<comment type="caution">
    <text evidence="2">The sequence shown here is derived from an EMBL/GenBank/DDBJ whole genome shotgun (WGS) entry which is preliminary data.</text>
</comment>
<evidence type="ECO:0000313" key="2">
    <source>
        <dbReference type="EMBL" id="GAA3700719.1"/>
    </source>
</evidence>
<protein>
    <submittedName>
        <fullName evidence="2">4-amino-4-deoxychorismate synthase</fullName>
    </submittedName>
</protein>
<gene>
    <name evidence="2" type="ORF">GCM10022204_16890</name>
</gene>
<evidence type="ECO:0000313" key="3">
    <source>
        <dbReference type="Proteomes" id="UP001500051"/>
    </source>
</evidence>